<name>A0ABT1U6A9_9GAMM</name>
<organism evidence="2 3">
    <name type="scientific">Methylomonas rivi</name>
    <dbReference type="NCBI Taxonomy" id="2952226"/>
    <lineage>
        <taxon>Bacteria</taxon>
        <taxon>Pseudomonadati</taxon>
        <taxon>Pseudomonadota</taxon>
        <taxon>Gammaproteobacteria</taxon>
        <taxon>Methylococcales</taxon>
        <taxon>Methylococcaceae</taxon>
        <taxon>Methylomonas</taxon>
    </lineage>
</organism>
<dbReference type="Proteomes" id="UP001524586">
    <property type="component" value="Unassembled WGS sequence"/>
</dbReference>
<reference evidence="2 3" key="1">
    <citation type="submission" date="2022-07" db="EMBL/GenBank/DDBJ databases">
        <title>Methylomonas rivi sp. nov., Methylomonas rosea sp. nov., Methylomonas aureus sp. nov. and Methylomonas subterranea sp. nov., four novel methanotrophs isolated from a freshwater creek and the deep terrestrial subsurface.</title>
        <authorList>
            <person name="Abin C."/>
            <person name="Sankaranarayanan K."/>
            <person name="Garner C."/>
            <person name="Sindelar R."/>
            <person name="Kotary K."/>
            <person name="Garner R."/>
            <person name="Barclay S."/>
            <person name="Lawson P."/>
            <person name="Krumholz L."/>
        </authorList>
    </citation>
    <scope>NUCLEOTIDE SEQUENCE [LARGE SCALE GENOMIC DNA]</scope>
    <source>
        <strain evidence="2 3">WSC-6</strain>
    </source>
</reference>
<evidence type="ECO:0000313" key="3">
    <source>
        <dbReference type="Proteomes" id="UP001524586"/>
    </source>
</evidence>
<accession>A0ABT1U6A9</accession>
<evidence type="ECO:0000256" key="1">
    <source>
        <dbReference type="SAM" id="Phobius"/>
    </source>
</evidence>
<keyword evidence="1" id="KW-0812">Transmembrane</keyword>
<comment type="caution">
    <text evidence="2">The sequence shown here is derived from an EMBL/GenBank/DDBJ whole genome shotgun (WGS) entry which is preliminary data.</text>
</comment>
<keyword evidence="3" id="KW-1185">Reference proteome</keyword>
<evidence type="ECO:0008006" key="4">
    <source>
        <dbReference type="Google" id="ProtNLM"/>
    </source>
</evidence>
<evidence type="ECO:0000313" key="2">
    <source>
        <dbReference type="EMBL" id="MCQ8129161.1"/>
    </source>
</evidence>
<keyword evidence="1" id="KW-1133">Transmembrane helix</keyword>
<dbReference type="RefSeq" id="WP_256615587.1">
    <property type="nucleotide sequence ID" value="NZ_JANIBK010000058.1"/>
</dbReference>
<feature type="transmembrane region" description="Helical" evidence="1">
    <location>
        <begin position="55"/>
        <end position="75"/>
    </location>
</feature>
<gene>
    <name evidence="2" type="ORF">NP596_11925</name>
</gene>
<dbReference type="EMBL" id="JANIBK010000058">
    <property type="protein sequence ID" value="MCQ8129161.1"/>
    <property type="molecule type" value="Genomic_DNA"/>
</dbReference>
<protein>
    <recommendedName>
        <fullName evidence="4">DUF1049 domain-containing protein</fullName>
    </recommendedName>
</protein>
<keyword evidence="1" id="KW-0472">Membrane</keyword>
<proteinExistence type="predicted"/>
<sequence length="102" mass="11069">MNSEKYLSAFGALLLVWSMRSEAHDSHEAMMQGGNILQLTRALIHPVLEIPYLPAPLIGALILGLVLGPVIVHIARRRISSIPARPAIKLKTALAPKANNCK</sequence>